<gene>
    <name evidence="1" type="primary">169</name>
    <name evidence="1" type="ORF">SEA_FAUST_169</name>
</gene>
<proteinExistence type="predicted"/>
<reference evidence="1 2" key="1">
    <citation type="submission" date="2020-06" db="EMBL/GenBank/DDBJ databases">
        <authorList>
            <person name="Arora M.N."/>
            <person name="Dalling M.T."/>
            <person name="Dawson S.P.M."/>
            <person name="Elia S.N."/>
            <person name="Burke B."/>
            <person name="Shaffer C.D."/>
            <person name="Weston-Hafer K.A."/>
            <person name="Garlena R.A."/>
            <person name="Russell D.A."/>
            <person name="Pope W.H."/>
            <person name="Jacobs-Sera D."/>
            <person name="Hatfull G.F."/>
        </authorList>
    </citation>
    <scope>NUCLEOTIDE SEQUENCE [LARGE SCALE GENOMIC DNA]</scope>
</reference>
<dbReference type="KEGG" id="vg:77927464"/>
<name>A0A7G9UYZ2_9CAUD</name>
<sequence>MSEVVCACCGRQHAELRAQRSKLLDGTKFMACPSCKKGGFEPRYIIILVARSEGVDKVVDYIRDHKYHGEPILGREMLV</sequence>
<organism evidence="1 2">
    <name type="scientific">Streptomyces phage Faust</name>
    <dbReference type="NCBI Taxonomy" id="2767565"/>
    <lineage>
        <taxon>Viruses</taxon>
        <taxon>Duplodnaviria</taxon>
        <taxon>Heunggongvirae</taxon>
        <taxon>Uroviricota</taxon>
        <taxon>Caudoviricetes</taxon>
        <taxon>Stanwilliamsviridae</taxon>
        <taxon>Loccivirinae</taxon>
        <taxon>Faustvirus</taxon>
        <taxon>Faustvirus faust</taxon>
    </lineage>
</organism>
<dbReference type="EMBL" id="MT684598">
    <property type="protein sequence ID" value="QNN99247.1"/>
    <property type="molecule type" value="Genomic_DNA"/>
</dbReference>
<evidence type="ECO:0000313" key="2">
    <source>
        <dbReference type="Proteomes" id="UP000516151"/>
    </source>
</evidence>
<evidence type="ECO:0000313" key="1">
    <source>
        <dbReference type="EMBL" id="QNN99247.1"/>
    </source>
</evidence>
<dbReference type="RefSeq" id="YP_010651754.1">
    <property type="nucleotide sequence ID" value="NC_070783.1"/>
</dbReference>
<dbReference type="GeneID" id="77927464"/>
<accession>A0A7G9UYZ2</accession>
<keyword evidence="2" id="KW-1185">Reference proteome</keyword>
<protein>
    <submittedName>
        <fullName evidence="1">Uncharacterized protein</fullName>
    </submittedName>
</protein>
<dbReference type="Proteomes" id="UP000516151">
    <property type="component" value="Segment"/>
</dbReference>